<evidence type="ECO:0000313" key="1">
    <source>
        <dbReference type="EMBL" id="CAI9942373.1"/>
    </source>
</evidence>
<proteinExistence type="predicted"/>
<sequence length="163" mass="18059">MTQNQQQFLLIEIKLILNIYKQNTKQQVSVGEWDLFDVHHERSEDLWDHDSVFDRPVLGDAAQGSLGGGQGRVQHVDELPRLLGLELDVQVSGLVVEAVGAGHELSVALGGGEPGLEVELTAAWLFGLERILVSYSRCCVSIETQTSTFMLYVSMQRPLHLCS</sequence>
<gene>
    <name evidence="2" type="ORF">HINF_LOCUS24870</name>
    <name evidence="1" type="ORF">HINF_LOCUS30018</name>
</gene>
<reference evidence="2 3" key="2">
    <citation type="submission" date="2024-07" db="EMBL/GenBank/DDBJ databases">
        <authorList>
            <person name="Akdeniz Z."/>
        </authorList>
    </citation>
    <scope>NUCLEOTIDE SEQUENCE [LARGE SCALE GENOMIC DNA]</scope>
</reference>
<comment type="caution">
    <text evidence="1">The sequence shown here is derived from an EMBL/GenBank/DDBJ whole genome shotgun (WGS) entry which is preliminary data.</text>
</comment>
<name>A0AA86UJQ0_9EUKA</name>
<protein>
    <submittedName>
        <fullName evidence="2">Hypothetical_protein</fullName>
    </submittedName>
</protein>
<dbReference type="EMBL" id="CATOUU010000699">
    <property type="protein sequence ID" value="CAI9942373.1"/>
    <property type="molecule type" value="Genomic_DNA"/>
</dbReference>
<dbReference type="AlphaFoldDB" id="A0AA86UJQ0"/>
<organism evidence="1">
    <name type="scientific">Hexamita inflata</name>
    <dbReference type="NCBI Taxonomy" id="28002"/>
    <lineage>
        <taxon>Eukaryota</taxon>
        <taxon>Metamonada</taxon>
        <taxon>Diplomonadida</taxon>
        <taxon>Hexamitidae</taxon>
        <taxon>Hexamitinae</taxon>
        <taxon>Hexamita</taxon>
    </lineage>
</organism>
<keyword evidence="3" id="KW-1185">Reference proteome</keyword>
<evidence type="ECO:0000313" key="2">
    <source>
        <dbReference type="EMBL" id="CAL6015482.1"/>
    </source>
</evidence>
<dbReference type="Proteomes" id="UP001642409">
    <property type="component" value="Unassembled WGS sequence"/>
</dbReference>
<reference evidence="1" key="1">
    <citation type="submission" date="2023-06" db="EMBL/GenBank/DDBJ databases">
        <authorList>
            <person name="Kurt Z."/>
        </authorList>
    </citation>
    <scope>NUCLEOTIDE SEQUENCE</scope>
</reference>
<dbReference type="EMBL" id="CAXDID020000073">
    <property type="protein sequence ID" value="CAL6015482.1"/>
    <property type="molecule type" value="Genomic_DNA"/>
</dbReference>
<accession>A0AA86UJQ0</accession>
<evidence type="ECO:0000313" key="3">
    <source>
        <dbReference type="Proteomes" id="UP001642409"/>
    </source>
</evidence>